<comment type="similarity">
    <text evidence="1">Belongs to the ankyrin SOCS box (ASB) family.</text>
</comment>
<proteinExistence type="inferred from homology"/>
<dbReference type="SMART" id="SM00248">
    <property type="entry name" value="ANK"/>
    <property type="match status" value="3"/>
</dbReference>
<keyword evidence="3 4" id="KW-0040">ANK repeat</keyword>
<dbReference type="PANTHER" id="PTHR24136">
    <property type="entry name" value="SOWAH (DROSOPHILA) HOMOLOG"/>
    <property type="match status" value="1"/>
</dbReference>
<dbReference type="PANTHER" id="PTHR24136:SF15">
    <property type="entry name" value="ANK_REP_REGION DOMAIN-CONTAINING PROTEIN"/>
    <property type="match status" value="1"/>
</dbReference>
<dbReference type="Gene3D" id="1.25.40.20">
    <property type="entry name" value="Ankyrin repeat-containing domain"/>
    <property type="match status" value="2"/>
</dbReference>
<dbReference type="InterPro" id="IPR051573">
    <property type="entry name" value="Ankyrin-SOCS_box_domain"/>
</dbReference>
<keyword evidence="2" id="KW-0677">Repeat</keyword>
<name>A0AAD8E4V3_DIPPU</name>
<feature type="non-terminal residue" evidence="5">
    <location>
        <position position="209"/>
    </location>
</feature>
<evidence type="ECO:0000256" key="4">
    <source>
        <dbReference type="PROSITE-ProRule" id="PRU00023"/>
    </source>
</evidence>
<dbReference type="Pfam" id="PF13637">
    <property type="entry name" value="Ank_4"/>
    <property type="match status" value="1"/>
</dbReference>
<dbReference type="InterPro" id="IPR036770">
    <property type="entry name" value="Ankyrin_rpt-contain_sf"/>
</dbReference>
<protein>
    <submittedName>
        <fullName evidence="5">Uncharacterized protein</fullName>
    </submittedName>
</protein>
<evidence type="ECO:0000256" key="3">
    <source>
        <dbReference type="ARBA" id="ARBA00023043"/>
    </source>
</evidence>
<keyword evidence="6" id="KW-1185">Reference proteome</keyword>
<dbReference type="GO" id="GO:0016567">
    <property type="term" value="P:protein ubiquitination"/>
    <property type="evidence" value="ECO:0007669"/>
    <property type="project" value="TreeGrafter"/>
</dbReference>
<sequence>ECAVYKDINDPELSLFEAASYDNVTAARCLIKAGTNVSAVVAGGFTPIHASASRGNIEISRMLVNGGAKINVHDSIVAKLLLDSGANVNDKSKLNIVPLQVAAKKGFTDMSRLLLDKAATQFRHLLNNSPRKAVFFGSVKNVFHKFRDFKNIHLVSGLCITWHLTTRKIRVSRLSLCILKYLFGFLGRRLHILEVIRLHFLHFHLDLCP</sequence>
<accession>A0AAD8E4V3</accession>
<gene>
    <name evidence="5" type="ORF">L9F63_006092</name>
</gene>
<dbReference type="PROSITE" id="PS50297">
    <property type="entry name" value="ANK_REP_REGION"/>
    <property type="match status" value="1"/>
</dbReference>
<dbReference type="SUPFAM" id="SSF48403">
    <property type="entry name" value="Ankyrin repeat"/>
    <property type="match status" value="1"/>
</dbReference>
<comment type="caution">
    <text evidence="5">The sequence shown here is derived from an EMBL/GenBank/DDBJ whole genome shotgun (WGS) entry which is preliminary data.</text>
</comment>
<evidence type="ECO:0000313" key="5">
    <source>
        <dbReference type="EMBL" id="KAJ9577348.1"/>
    </source>
</evidence>
<dbReference type="GO" id="GO:0045732">
    <property type="term" value="P:positive regulation of protein catabolic process"/>
    <property type="evidence" value="ECO:0007669"/>
    <property type="project" value="TreeGrafter"/>
</dbReference>
<feature type="non-terminal residue" evidence="5">
    <location>
        <position position="1"/>
    </location>
</feature>
<reference evidence="5" key="1">
    <citation type="journal article" date="2023" name="IScience">
        <title>Live-bearing cockroach genome reveals convergent evolutionary mechanisms linked to viviparity in insects and beyond.</title>
        <authorList>
            <person name="Fouks B."/>
            <person name="Harrison M.C."/>
            <person name="Mikhailova A.A."/>
            <person name="Marchal E."/>
            <person name="English S."/>
            <person name="Carruthers M."/>
            <person name="Jennings E.C."/>
            <person name="Chiamaka E.L."/>
            <person name="Frigard R.A."/>
            <person name="Pippel M."/>
            <person name="Attardo G.M."/>
            <person name="Benoit J.B."/>
            <person name="Bornberg-Bauer E."/>
            <person name="Tobe S.S."/>
        </authorList>
    </citation>
    <scope>NUCLEOTIDE SEQUENCE</scope>
    <source>
        <strain evidence="5">Stay&amp;Tobe</strain>
    </source>
</reference>
<feature type="repeat" description="ANK" evidence="4">
    <location>
        <begin position="43"/>
        <end position="75"/>
    </location>
</feature>
<reference evidence="5" key="2">
    <citation type="submission" date="2023-05" db="EMBL/GenBank/DDBJ databases">
        <authorList>
            <person name="Fouks B."/>
        </authorList>
    </citation>
    <scope>NUCLEOTIDE SEQUENCE</scope>
    <source>
        <strain evidence="5">Stay&amp;Tobe</strain>
        <tissue evidence="5">Testes</tissue>
    </source>
</reference>
<dbReference type="Proteomes" id="UP001233999">
    <property type="component" value="Unassembled WGS sequence"/>
</dbReference>
<dbReference type="InterPro" id="IPR002110">
    <property type="entry name" value="Ankyrin_rpt"/>
</dbReference>
<evidence type="ECO:0000313" key="6">
    <source>
        <dbReference type="Proteomes" id="UP001233999"/>
    </source>
</evidence>
<evidence type="ECO:0000256" key="1">
    <source>
        <dbReference type="ARBA" id="ARBA00005949"/>
    </source>
</evidence>
<dbReference type="EMBL" id="JASPKZ010009365">
    <property type="protein sequence ID" value="KAJ9577348.1"/>
    <property type="molecule type" value="Genomic_DNA"/>
</dbReference>
<dbReference type="AlphaFoldDB" id="A0AAD8E4V3"/>
<dbReference type="PROSITE" id="PS50088">
    <property type="entry name" value="ANK_REPEAT"/>
    <property type="match status" value="1"/>
</dbReference>
<organism evidence="5 6">
    <name type="scientific">Diploptera punctata</name>
    <name type="common">Pacific beetle cockroach</name>
    <dbReference type="NCBI Taxonomy" id="6984"/>
    <lineage>
        <taxon>Eukaryota</taxon>
        <taxon>Metazoa</taxon>
        <taxon>Ecdysozoa</taxon>
        <taxon>Arthropoda</taxon>
        <taxon>Hexapoda</taxon>
        <taxon>Insecta</taxon>
        <taxon>Pterygota</taxon>
        <taxon>Neoptera</taxon>
        <taxon>Polyneoptera</taxon>
        <taxon>Dictyoptera</taxon>
        <taxon>Blattodea</taxon>
        <taxon>Blaberoidea</taxon>
        <taxon>Blaberidae</taxon>
        <taxon>Diplopterinae</taxon>
        <taxon>Diploptera</taxon>
    </lineage>
</organism>
<evidence type="ECO:0000256" key="2">
    <source>
        <dbReference type="ARBA" id="ARBA00022737"/>
    </source>
</evidence>
<dbReference type="PRINTS" id="PR01415">
    <property type="entry name" value="ANKYRIN"/>
</dbReference>